<organism evidence="1">
    <name type="scientific">bioreactor metagenome</name>
    <dbReference type="NCBI Taxonomy" id="1076179"/>
    <lineage>
        <taxon>unclassified sequences</taxon>
        <taxon>metagenomes</taxon>
        <taxon>ecological metagenomes</taxon>
    </lineage>
</organism>
<protein>
    <submittedName>
        <fullName evidence="1">Uncharacterized protein</fullName>
    </submittedName>
</protein>
<gene>
    <name evidence="1" type="ORF">SDC9_202125</name>
</gene>
<reference evidence="1" key="1">
    <citation type="submission" date="2019-08" db="EMBL/GenBank/DDBJ databases">
        <authorList>
            <person name="Kucharzyk K."/>
            <person name="Murdoch R.W."/>
            <person name="Higgins S."/>
            <person name="Loffler F."/>
        </authorList>
    </citation>
    <scope>NUCLEOTIDE SEQUENCE</scope>
</reference>
<accession>A0A645ISS7</accession>
<dbReference type="AlphaFoldDB" id="A0A645ISS7"/>
<evidence type="ECO:0000313" key="1">
    <source>
        <dbReference type="EMBL" id="MPN54455.1"/>
    </source>
</evidence>
<comment type="caution">
    <text evidence="1">The sequence shown here is derived from an EMBL/GenBank/DDBJ whole genome shotgun (WGS) entry which is preliminary data.</text>
</comment>
<dbReference type="EMBL" id="VSSQ01122700">
    <property type="protein sequence ID" value="MPN54455.1"/>
    <property type="molecule type" value="Genomic_DNA"/>
</dbReference>
<proteinExistence type="predicted"/>
<sequence length="100" mass="11716">MFRKKEDIPTYQQADWQAETFSSALLMPIIPAVRLYKSLLHDGFCIEMIIEAFVKRFMVTWSAAEVRVDMIRGYIRKGEDKRLEQYVKKISSVTPITEPN</sequence>
<name>A0A645ISS7_9ZZZZ</name>